<protein>
    <submittedName>
        <fullName evidence="5">ATP-binding cassette domain-containing protein</fullName>
    </submittedName>
</protein>
<dbReference type="AlphaFoldDB" id="A0A842HJR0"/>
<dbReference type="EMBL" id="JACHVB010000052">
    <property type="protein sequence ID" value="MBC2595806.1"/>
    <property type="molecule type" value="Genomic_DNA"/>
</dbReference>
<dbReference type="InterPro" id="IPR027417">
    <property type="entry name" value="P-loop_NTPase"/>
</dbReference>
<evidence type="ECO:0000256" key="1">
    <source>
        <dbReference type="ARBA" id="ARBA00022448"/>
    </source>
</evidence>
<reference evidence="5 6" key="1">
    <citation type="submission" date="2020-07" db="EMBL/GenBank/DDBJ databases">
        <authorList>
            <person name="Feng X."/>
        </authorList>
    </citation>
    <scope>NUCLEOTIDE SEQUENCE [LARGE SCALE GENOMIC DNA]</scope>
    <source>
        <strain evidence="5 6">JCM31066</strain>
    </source>
</reference>
<dbReference type="GO" id="GO:0016887">
    <property type="term" value="F:ATP hydrolysis activity"/>
    <property type="evidence" value="ECO:0007669"/>
    <property type="project" value="InterPro"/>
</dbReference>
<dbReference type="InterPro" id="IPR003439">
    <property type="entry name" value="ABC_transporter-like_ATP-bd"/>
</dbReference>
<evidence type="ECO:0000313" key="5">
    <source>
        <dbReference type="EMBL" id="MBC2595806.1"/>
    </source>
</evidence>
<evidence type="ECO:0000256" key="3">
    <source>
        <dbReference type="ARBA" id="ARBA00022840"/>
    </source>
</evidence>
<dbReference type="Gene3D" id="3.40.50.300">
    <property type="entry name" value="P-loop containing nucleotide triphosphate hydrolases"/>
    <property type="match status" value="1"/>
</dbReference>
<keyword evidence="1" id="KW-0813">Transport</keyword>
<dbReference type="Proteomes" id="UP000546464">
    <property type="component" value="Unassembled WGS sequence"/>
</dbReference>
<name>A0A842HJR0_9BACT</name>
<evidence type="ECO:0000256" key="2">
    <source>
        <dbReference type="ARBA" id="ARBA00022741"/>
    </source>
</evidence>
<dbReference type="PROSITE" id="PS50893">
    <property type="entry name" value="ABC_TRANSPORTER_2"/>
    <property type="match status" value="1"/>
</dbReference>
<evidence type="ECO:0000313" key="6">
    <source>
        <dbReference type="Proteomes" id="UP000546464"/>
    </source>
</evidence>
<dbReference type="PANTHER" id="PTHR43023:SF6">
    <property type="entry name" value="INTERMEMBRANE PHOSPHOLIPID TRANSPORT SYSTEM ATP-BINDING PROTEIN MLAF"/>
    <property type="match status" value="1"/>
</dbReference>
<keyword evidence="6" id="KW-1185">Reference proteome</keyword>
<dbReference type="PROSITE" id="PS00211">
    <property type="entry name" value="ABC_TRANSPORTER_1"/>
    <property type="match status" value="1"/>
</dbReference>
<feature type="domain" description="ABC transporter" evidence="4">
    <location>
        <begin position="19"/>
        <end position="251"/>
    </location>
</feature>
<sequence length="272" mass="30289">MGRKKHDLIDTSERRAVGVDIQHVNKRFREQVVLDDVHFTINPGEIFVIMGPSGAGKSTLMRAIVNLEGVDSGDILINGESAFRQQTHVRMHTAIVFQAGGLFNSMSVYDNLAFYPREHRLYDRKTLHDKVHYTLQILNLKGCAEKYPAELSGGMRKRVAIARSLLIEPRLLLYDEPTSELDPLSAANIAEVIGTLKEEFDVTSIVVSHDRDLATSIGERVALMEKGRVVTIDTPEGLCASTNPIVREFLQPNIDCQKPRFRQAASGSPVPL</sequence>
<gene>
    <name evidence="5" type="ORF">H5P28_16185</name>
</gene>
<dbReference type="InterPro" id="IPR017871">
    <property type="entry name" value="ABC_transporter-like_CS"/>
</dbReference>
<keyword evidence="2" id="KW-0547">Nucleotide-binding</keyword>
<keyword evidence="3 5" id="KW-0067">ATP-binding</keyword>
<dbReference type="Pfam" id="PF00005">
    <property type="entry name" value="ABC_tran"/>
    <property type="match status" value="1"/>
</dbReference>
<dbReference type="SUPFAM" id="SSF52540">
    <property type="entry name" value="P-loop containing nucleoside triphosphate hydrolases"/>
    <property type="match status" value="1"/>
</dbReference>
<proteinExistence type="predicted"/>
<dbReference type="GO" id="GO:0005524">
    <property type="term" value="F:ATP binding"/>
    <property type="evidence" value="ECO:0007669"/>
    <property type="project" value="UniProtKB-KW"/>
</dbReference>
<organism evidence="5 6">
    <name type="scientific">Ruficoccus amylovorans</name>
    <dbReference type="NCBI Taxonomy" id="1804625"/>
    <lineage>
        <taxon>Bacteria</taxon>
        <taxon>Pseudomonadati</taxon>
        <taxon>Verrucomicrobiota</taxon>
        <taxon>Opitutia</taxon>
        <taxon>Puniceicoccales</taxon>
        <taxon>Cerasicoccaceae</taxon>
        <taxon>Ruficoccus</taxon>
    </lineage>
</organism>
<comment type="caution">
    <text evidence="5">The sequence shown here is derived from an EMBL/GenBank/DDBJ whole genome shotgun (WGS) entry which is preliminary data.</text>
</comment>
<dbReference type="SMART" id="SM00382">
    <property type="entry name" value="AAA"/>
    <property type="match status" value="1"/>
</dbReference>
<dbReference type="InterPro" id="IPR003593">
    <property type="entry name" value="AAA+_ATPase"/>
</dbReference>
<accession>A0A842HJR0</accession>
<dbReference type="PANTHER" id="PTHR43023">
    <property type="entry name" value="PROTEIN TRIGALACTOSYLDIACYLGLYCEROL 3, CHLOROPLASTIC"/>
    <property type="match status" value="1"/>
</dbReference>
<dbReference type="RefSeq" id="WP_185676737.1">
    <property type="nucleotide sequence ID" value="NZ_JACHVB010000052.1"/>
</dbReference>
<evidence type="ECO:0000259" key="4">
    <source>
        <dbReference type="PROSITE" id="PS50893"/>
    </source>
</evidence>